<dbReference type="Gene3D" id="2.40.70.10">
    <property type="entry name" value="Acid Proteases"/>
    <property type="match status" value="1"/>
</dbReference>
<dbReference type="SUPFAM" id="SSF50630">
    <property type="entry name" value="Acid proteases"/>
    <property type="match status" value="1"/>
</dbReference>
<organism evidence="1 2">
    <name type="scientific">Paenibacillus hodogayensis</name>
    <dbReference type="NCBI Taxonomy" id="279208"/>
    <lineage>
        <taxon>Bacteria</taxon>
        <taxon>Bacillati</taxon>
        <taxon>Bacillota</taxon>
        <taxon>Bacilli</taxon>
        <taxon>Bacillales</taxon>
        <taxon>Paenibacillaceae</taxon>
        <taxon>Paenibacillus</taxon>
    </lineage>
</organism>
<dbReference type="RefSeq" id="WP_344916754.1">
    <property type="nucleotide sequence ID" value="NZ_BAAAYO010000021.1"/>
</dbReference>
<keyword evidence="2" id="KW-1185">Reference proteome</keyword>
<evidence type="ECO:0000313" key="1">
    <source>
        <dbReference type="EMBL" id="MFB9750154.1"/>
    </source>
</evidence>
<dbReference type="EMBL" id="JBHMAG010000002">
    <property type="protein sequence ID" value="MFB9750154.1"/>
    <property type="molecule type" value="Genomic_DNA"/>
</dbReference>
<protein>
    <submittedName>
        <fullName evidence="1">Retropepsin-like aspartic protease</fullName>
        <ecNumber evidence="1">3.4.23.-</ecNumber>
    </submittedName>
</protein>
<gene>
    <name evidence="1" type="ORF">ACFFNY_01090</name>
</gene>
<evidence type="ECO:0000313" key="2">
    <source>
        <dbReference type="Proteomes" id="UP001589619"/>
    </source>
</evidence>
<comment type="caution">
    <text evidence="1">The sequence shown here is derived from an EMBL/GenBank/DDBJ whole genome shotgun (WGS) entry which is preliminary data.</text>
</comment>
<keyword evidence="1" id="KW-0378">Hydrolase</keyword>
<reference evidence="1 2" key="1">
    <citation type="submission" date="2024-09" db="EMBL/GenBank/DDBJ databases">
        <authorList>
            <person name="Sun Q."/>
            <person name="Mori K."/>
        </authorList>
    </citation>
    <scope>NUCLEOTIDE SEQUENCE [LARGE SCALE GENOMIC DNA]</scope>
    <source>
        <strain evidence="1 2">JCM 12520</strain>
    </source>
</reference>
<accession>A0ABV5VPF5</accession>
<dbReference type="EC" id="3.4.23.-" evidence="1"/>
<dbReference type="InterPro" id="IPR021109">
    <property type="entry name" value="Peptidase_aspartic_dom_sf"/>
</dbReference>
<dbReference type="GO" id="GO:0016787">
    <property type="term" value="F:hydrolase activity"/>
    <property type="evidence" value="ECO:0007669"/>
    <property type="project" value="UniProtKB-KW"/>
</dbReference>
<proteinExistence type="predicted"/>
<sequence length="129" mass="14410">MNIQLQHGLPIVSLTLTRNDQSIVLHNVLFDTGCAATVFDTEALAVIDIHIDFINGRAKRMYGVGGTSEICYEQIIPELQIEGIALNDFPIQLGSIQEPYGFDAILGIDFMMRAKCKVNFETMNIEFEN</sequence>
<dbReference type="Proteomes" id="UP001589619">
    <property type="component" value="Unassembled WGS sequence"/>
</dbReference>
<name>A0ABV5VPF5_9BACL</name>